<accession>A0A7G8Q4F8</accession>
<organism evidence="1 2">
    <name type="scientific">Dyella telluris</name>
    <dbReference type="NCBI Taxonomy" id="2763498"/>
    <lineage>
        <taxon>Bacteria</taxon>
        <taxon>Pseudomonadati</taxon>
        <taxon>Pseudomonadota</taxon>
        <taxon>Gammaproteobacteria</taxon>
        <taxon>Lysobacterales</taxon>
        <taxon>Rhodanobacteraceae</taxon>
        <taxon>Dyella</taxon>
    </lineage>
</organism>
<dbReference type="Proteomes" id="UP000515873">
    <property type="component" value="Chromosome"/>
</dbReference>
<dbReference type="InterPro" id="IPR024411">
    <property type="entry name" value="Tail_terminator_phage"/>
</dbReference>
<dbReference type="AlphaFoldDB" id="A0A7G8Q4F8"/>
<keyword evidence="2" id="KW-1185">Reference proteome</keyword>
<name>A0A7G8Q4F8_9GAMM</name>
<evidence type="ECO:0000313" key="2">
    <source>
        <dbReference type="Proteomes" id="UP000515873"/>
    </source>
</evidence>
<dbReference type="EMBL" id="CP060412">
    <property type="protein sequence ID" value="QNK01666.1"/>
    <property type="molecule type" value="Genomic_DNA"/>
</dbReference>
<dbReference type="KEGG" id="dtl:H8F01_00350"/>
<reference evidence="1 2" key="1">
    <citation type="submission" date="2020-08" db="EMBL/GenBank/DDBJ databases">
        <title>Dyella sp. G9 isolated from forest soil.</title>
        <authorList>
            <person name="Fu J."/>
            <person name="Qiu L."/>
        </authorList>
    </citation>
    <scope>NUCLEOTIDE SEQUENCE [LARGE SCALE GENOMIC DNA]</scope>
    <source>
        <strain evidence="1 2">G9</strain>
    </source>
</reference>
<dbReference type="Pfam" id="PF12691">
    <property type="entry name" value="Phage_tail_terminator_6"/>
    <property type="match status" value="1"/>
</dbReference>
<proteinExistence type="predicted"/>
<sequence length="129" mass="14827">MILEAVAAILTEKKHGIPTKTLFIHNMPEKIRTGVLIMDDLMGTERDDDIPDLKRTPFKVVVRDTDYSACVKRAEAIVRELDIHRRIIPDQLEIKRMRATHDPITFPDTPGDMIEMLINLQATWAPINR</sequence>
<protein>
    <submittedName>
        <fullName evidence="1">Uncharacterized protein</fullName>
    </submittedName>
</protein>
<dbReference type="RefSeq" id="WP_187057125.1">
    <property type="nucleotide sequence ID" value="NZ_CP060412.1"/>
</dbReference>
<evidence type="ECO:0000313" key="1">
    <source>
        <dbReference type="EMBL" id="QNK01666.1"/>
    </source>
</evidence>
<gene>
    <name evidence="1" type="ORF">H8F01_00350</name>
</gene>